<reference evidence="1 2" key="1">
    <citation type="submission" date="2018-10" db="EMBL/GenBank/DDBJ databases">
        <title>Sequencing the genomes of 1000 actinobacteria strains.</title>
        <authorList>
            <person name="Klenk H.-P."/>
        </authorList>
    </citation>
    <scope>NUCLEOTIDE SEQUENCE [LARGE SCALE GENOMIC DNA]</scope>
    <source>
        <strain evidence="1 2">DSM 43800</strain>
    </source>
</reference>
<organism evidence="1 2">
    <name type="scientific">Saccharothrix australiensis</name>
    <dbReference type="NCBI Taxonomy" id="2072"/>
    <lineage>
        <taxon>Bacteria</taxon>
        <taxon>Bacillati</taxon>
        <taxon>Actinomycetota</taxon>
        <taxon>Actinomycetes</taxon>
        <taxon>Pseudonocardiales</taxon>
        <taxon>Pseudonocardiaceae</taxon>
        <taxon>Saccharothrix</taxon>
    </lineage>
</organism>
<dbReference type="AlphaFoldDB" id="A0A495VYP3"/>
<dbReference type="EMBL" id="RBXO01000001">
    <property type="protein sequence ID" value="RKT54369.1"/>
    <property type="molecule type" value="Genomic_DNA"/>
</dbReference>
<dbReference type="OrthoDB" id="3691000at2"/>
<protein>
    <submittedName>
        <fullName evidence="1">Uncharacterized protein</fullName>
    </submittedName>
</protein>
<evidence type="ECO:0000313" key="1">
    <source>
        <dbReference type="EMBL" id="RKT54369.1"/>
    </source>
</evidence>
<comment type="caution">
    <text evidence="1">The sequence shown here is derived from an EMBL/GenBank/DDBJ whole genome shotgun (WGS) entry which is preliminary data.</text>
</comment>
<proteinExistence type="predicted"/>
<sequence>MAKTVDPARVEQDARTRFADLDAAAPAARDDRGVEHAPGERYVDILRRARLIAISDGLADAVLARLAAAGVEAVTDRVRVDPAEDDRQVMAIAGTVGGTPAVVPLRPGGTTLRAYPAGPDTTLTGPPLVIVEGVAREPDGWVGAAAIADALAEHLR</sequence>
<evidence type="ECO:0000313" key="2">
    <source>
        <dbReference type="Proteomes" id="UP000282084"/>
    </source>
</evidence>
<accession>A0A495VYP3</accession>
<keyword evidence="2" id="KW-1185">Reference proteome</keyword>
<dbReference type="Proteomes" id="UP000282084">
    <property type="component" value="Unassembled WGS sequence"/>
</dbReference>
<gene>
    <name evidence="1" type="ORF">C8E97_2989</name>
</gene>
<dbReference type="RefSeq" id="WP_121005961.1">
    <property type="nucleotide sequence ID" value="NZ_RBXO01000001.1"/>
</dbReference>
<name>A0A495VYP3_9PSEU</name>